<evidence type="ECO:0000313" key="2">
    <source>
        <dbReference type="Proteomes" id="UP000554482"/>
    </source>
</evidence>
<reference evidence="1 2" key="1">
    <citation type="submission" date="2020-06" db="EMBL/GenBank/DDBJ databases">
        <title>Transcriptomic and genomic resources for Thalictrum thalictroides and T. hernandezii: Facilitating candidate gene discovery in an emerging model plant lineage.</title>
        <authorList>
            <person name="Arias T."/>
            <person name="Riano-Pachon D.M."/>
            <person name="Di Stilio V.S."/>
        </authorList>
    </citation>
    <scope>NUCLEOTIDE SEQUENCE [LARGE SCALE GENOMIC DNA]</scope>
    <source>
        <strain evidence="2">cv. WT478/WT964</strain>
        <tissue evidence="1">Leaves</tissue>
    </source>
</reference>
<protein>
    <submittedName>
        <fullName evidence="1">Uncharacterized protein</fullName>
    </submittedName>
</protein>
<evidence type="ECO:0000313" key="1">
    <source>
        <dbReference type="EMBL" id="KAF5192811.1"/>
    </source>
</evidence>
<dbReference type="AlphaFoldDB" id="A0A7J6W6G8"/>
<gene>
    <name evidence="1" type="ORF">FRX31_017602</name>
</gene>
<sequence>MVATVMPQDEGFLILQHDQQQLQACNEGELALTFYDENYSMPWTQPSMIDASMPASNPDTLDDEYSDIYVEALMLQIDECPETEEGEATYSDIDEEALIFQIDEFLETEEGEATNCAADMSTTESTHHF</sequence>
<proteinExistence type="predicted"/>
<comment type="caution">
    <text evidence="1">The sequence shown here is derived from an EMBL/GenBank/DDBJ whole genome shotgun (WGS) entry which is preliminary data.</text>
</comment>
<organism evidence="1 2">
    <name type="scientific">Thalictrum thalictroides</name>
    <name type="common">Rue-anemone</name>
    <name type="synonym">Anemone thalictroides</name>
    <dbReference type="NCBI Taxonomy" id="46969"/>
    <lineage>
        <taxon>Eukaryota</taxon>
        <taxon>Viridiplantae</taxon>
        <taxon>Streptophyta</taxon>
        <taxon>Embryophyta</taxon>
        <taxon>Tracheophyta</taxon>
        <taxon>Spermatophyta</taxon>
        <taxon>Magnoliopsida</taxon>
        <taxon>Ranunculales</taxon>
        <taxon>Ranunculaceae</taxon>
        <taxon>Thalictroideae</taxon>
        <taxon>Thalictrum</taxon>
    </lineage>
</organism>
<keyword evidence="2" id="KW-1185">Reference proteome</keyword>
<name>A0A7J6W6G8_THATH</name>
<accession>A0A7J6W6G8</accession>
<dbReference type="EMBL" id="JABWDY010020899">
    <property type="protein sequence ID" value="KAF5192811.1"/>
    <property type="molecule type" value="Genomic_DNA"/>
</dbReference>
<dbReference type="Proteomes" id="UP000554482">
    <property type="component" value="Unassembled WGS sequence"/>
</dbReference>